<accession>A0A6H5GFH3</accession>
<name>A0A6H5GFH3_9HEMI</name>
<gene>
    <name evidence="1" type="ORF">NTEN_LOCUS7475</name>
</gene>
<organism evidence="1 2">
    <name type="scientific">Nesidiocoris tenuis</name>
    <dbReference type="NCBI Taxonomy" id="355587"/>
    <lineage>
        <taxon>Eukaryota</taxon>
        <taxon>Metazoa</taxon>
        <taxon>Ecdysozoa</taxon>
        <taxon>Arthropoda</taxon>
        <taxon>Hexapoda</taxon>
        <taxon>Insecta</taxon>
        <taxon>Pterygota</taxon>
        <taxon>Neoptera</taxon>
        <taxon>Paraneoptera</taxon>
        <taxon>Hemiptera</taxon>
        <taxon>Heteroptera</taxon>
        <taxon>Panheteroptera</taxon>
        <taxon>Cimicomorpha</taxon>
        <taxon>Miridae</taxon>
        <taxon>Dicyphina</taxon>
        <taxon>Nesidiocoris</taxon>
    </lineage>
</organism>
<evidence type="ECO:0000313" key="2">
    <source>
        <dbReference type="Proteomes" id="UP000479000"/>
    </source>
</evidence>
<sequence>MNIIKYYLHSYNVYRNKVNSKIAIERTFFSIRRFLFELRSSATGYLLSGAVCGRTPELTASSRPQDHDRLQDVHLSRRRRLAGGG</sequence>
<dbReference type="EMBL" id="CADCXU010011289">
    <property type="protein sequence ID" value="CAB0001688.1"/>
    <property type="molecule type" value="Genomic_DNA"/>
</dbReference>
<protein>
    <submittedName>
        <fullName evidence="1">Uncharacterized protein</fullName>
    </submittedName>
</protein>
<evidence type="ECO:0000313" key="1">
    <source>
        <dbReference type="EMBL" id="CAB0001688.1"/>
    </source>
</evidence>
<dbReference type="AlphaFoldDB" id="A0A6H5GFH3"/>
<reference evidence="1 2" key="1">
    <citation type="submission" date="2020-02" db="EMBL/GenBank/DDBJ databases">
        <authorList>
            <person name="Ferguson B K."/>
        </authorList>
    </citation>
    <scope>NUCLEOTIDE SEQUENCE [LARGE SCALE GENOMIC DNA]</scope>
</reference>
<keyword evidence="2" id="KW-1185">Reference proteome</keyword>
<dbReference type="Proteomes" id="UP000479000">
    <property type="component" value="Unassembled WGS sequence"/>
</dbReference>
<proteinExistence type="predicted"/>